<organism evidence="4 5">
    <name type="scientific">Candidatus Zymogenus saltonus</name>
    <dbReference type="NCBI Taxonomy" id="2844893"/>
    <lineage>
        <taxon>Bacteria</taxon>
        <taxon>Deltaproteobacteria</taxon>
        <taxon>Candidatus Zymogenia</taxon>
        <taxon>Candidatus Zymogeniales</taxon>
        <taxon>Candidatus Zymogenaceae</taxon>
        <taxon>Candidatus Zymogenus</taxon>
    </lineage>
</organism>
<dbReference type="InterPro" id="IPR038495">
    <property type="entry name" value="ATPase_E_C"/>
</dbReference>
<dbReference type="SUPFAM" id="SSF81573">
    <property type="entry name" value="F1F0 ATP synthase subunit B, membrane domain"/>
    <property type="match status" value="1"/>
</dbReference>
<sequence>MAPLESVDSLGQIVLNESKDKTEWIIQSAEETKKKIMEDAKSRAKENSDRIIHTGKQLGEKEKQKLLSTAEMEVKKIVLNSKETLIEETFRRARQEFNELKKTKKYKDILIKQVESSIAELEGKEFTVDVYEGEGLALTNEIVQRIAKNTKKKGLKITLNEVSEDMGGVIVREKGGKVSIDNTFDSILDRKRNEIRVRISEILFE</sequence>
<accession>A0A9D8KAB5</accession>
<evidence type="ECO:0000313" key="5">
    <source>
        <dbReference type="Proteomes" id="UP000809273"/>
    </source>
</evidence>
<dbReference type="Proteomes" id="UP000809273">
    <property type="component" value="Unassembled WGS sequence"/>
</dbReference>
<dbReference type="GO" id="GO:0033178">
    <property type="term" value="C:proton-transporting two-sector ATPase complex, catalytic domain"/>
    <property type="evidence" value="ECO:0007669"/>
    <property type="project" value="InterPro"/>
</dbReference>
<dbReference type="Gene3D" id="3.30.2320.30">
    <property type="entry name" value="ATP synthase, E subunit, C-terminal"/>
    <property type="match status" value="1"/>
</dbReference>
<dbReference type="Pfam" id="PF01991">
    <property type="entry name" value="vATP-synt_E"/>
    <property type="match status" value="1"/>
</dbReference>
<proteinExistence type="inferred from homology"/>
<evidence type="ECO:0000256" key="3">
    <source>
        <dbReference type="ARBA" id="ARBA00023065"/>
    </source>
</evidence>
<evidence type="ECO:0000256" key="2">
    <source>
        <dbReference type="ARBA" id="ARBA00022448"/>
    </source>
</evidence>
<evidence type="ECO:0008006" key="6">
    <source>
        <dbReference type="Google" id="ProtNLM"/>
    </source>
</evidence>
<dbReference type="Gene3D" id="1.20.5.620">
    <property type="entry name" value="F1F0 ATP synthase subunit B, membrane domain"/>
    <property type="match status" value="1"/>
</dbReference>
<gene>
    <name evidence="4" type="ORF">JW984_02365</name>
</gene>
<name>A0A9D8KAB5_9DELT</name>
<dbReference type="GO" id="GO:0046961">
    <property type="term" value="F:proton-transporting ATPase activity, rotational mechanism"/>
    <property type="evidence" value="ECO:0007669"/>
    <property type="project" value="InterPro"/>
</dbReference>
<keyword evidence="2" id="KW-0813">Transport</keyword>
<protein>
    <recommendedName>
        <fullName evidence="6">V-type proton ATPase subunit E</fullName>
    </recommendedName>
</protein>
<dbReference type="SUPFAM" id="SSF160527">
    <property type="entry name" value="V-type ATPase subunit E-like"/>
    <property type="match status" value="1"/>
</dbReference>
<comment type="caution">
    <text evidence="4">The sequence shown here is derived from an EMBL/GenBank/DDBJ whole genome shotgun (WGS) entry which is preliminary data.</text>
</comment>
<dbReference type="InterPro" id="IPR002842">
    <property type="entry name" value="ATPase_V1_Esu"/>
</dbReference>
<dbReference type="InterPro" id="IPR028987">
    <property type="entry name" value="ATP_synth_B-like_membr_sf"/>
</dbReference>
<evidence type="ECO:0000313" key="4">
    <source>
        <dbReference type="EMBL" id="MBN1572020.1"/>
    </source>
</evidence>
<dbReference type="AlphaFoldDB" id="A0A9D8KAB5"/>
<evidence type="ECO:0000256" key="1">
    <source>
        <dbReference type="ARBA" id="ARBA00005901"/>
    </source>
</evidence>
<dbReference type="EMBL" id="JAFGIX010000010">
    <property type="protein sequence ID" value="MBN1572020.1"/>
    <property type="molecule type" value="Genomic_DNA"/>
</dbReference>
<reference evidence="4" key="1">
    <citation type="journal article" date="2021" name="Environ. Microbiol.">
        <title>Genomic characterization of three novel Desulfobacterota classes expand the metabolic and phylogenetic diversity of the phylum.</title>
        <authorList>
            <person name="Murphy C.L."/>
            <person name="Biggerstaff J."/>
            <person name="Eichhorn A."/>
            <person name="Ewing E."/>
            <person name="Shahan R."/>
            <person name="Soriano D."/>
            <person name="Stewart S."/>
            <person name="VanMol K."/>
            <person name="Walker R."/>
            <person name="Walters P."/>
            <person name="Elshahed M.S."/>
            <person name="Youssef N.H."/>
        </authorList>
    </citation>
    <scope>NUCLEOTIDE SEQUENCE</scope>
    <source>
        <strain evidence="4">Zod_Metabat.24</strain>
    </source>
</reference>
<keyword evidence="3" id="KW-0406">Ion transport</keyword>
<reference evidence="4" key="2">
    <citation type="submission" date="2021-01" db="EMBL/GenBank/DDBJ databases">
        <authorList>
            <person name="Hahn C.R."/>
            <person name="Youssef N.H."/>
            <person name="Elshahed M."/>
        </authorList>
    </citation>
    <scope>NUCLEOTIDE SEQUENCE</scope>
    <source>
        <strain evidence="4">Zod_Metabat.24</strain>
    </source>
</reference>
<comment type="similarity">
    <text evidence="1">Belongs to the V-ATPase E subunit family.</text>
</comment>